<proteinExistence type="predicted"/>
<organism evidence="1 2">
    <name type="scientific">Cardiocondyla obscurior</name>
    <dbReference type="NCBI Taxonomy" id="286306"/>
    <lineage>
        <taxon>Eukaryota</taxon>
        <taxon>Metazoa</taxon>
        <taxon>Ecdysozoa</taxon>
        <taxon>Arthropoda</taxon>
        <taxon>Hexapoda</taxon>
        <taxon>Insecta</taxon>
        <taxon>Pterygota</taxon>
        <taxon>Neoptera</taxon>
        <taxon>Endopterygota</taxon>
        <taxon>Hymenoptera</taxon>
        <taxon>Apocrita</taxon>
        <taxon>Aculeata</taxon>
        <taxon>Formicoidea</taxon>
        <taxon>Formicidae</taxon>
        <taxon>Myrmicinae</taxon>
        <taxon>Cardiocondyla</taxon>
    </lineage>
</organism>
<evidence type="ECO:0000313" key="1">
    <source>
        <dbReference type="EMBL" id="KAL0099812.1"/>
    </source>
</evidence>
<dbReference type="AlphaFoldDB" id="A0AAW2E9A5"/>
<gene>
    <name evidence="1" type="ORF">PUN28_019904</name>
</gene>
<sequence>MAYRYYHGLPREASGRFFREAAVSVMGLRHLMNHVVNGQSRFGSACCCCCCYCCCCCCSCCWRCCCRCRAWSAAAFP</sequence>
<dbReference type="EMBL" id="JADYXP020000027">
    <property type="protein sequence ID" value="KAL0099812.1"/>
    <property type="molecule type" value="Genomic_DNA"/>
</dbReference>
<keyword evidence="2" id="KW-1185">Reference proteome</keyword>
<protein>
    <recommendedName>
        <fullName evidence="3">Cysteine-rich transmembrane CYSTM domain-containing protein</fullName>
    </recommendedName>
</protein>
<reference evidence="1 2" key="1">
    <citation type="submission" date="2023-03" db="EMBL/GenBank/DDBJ databases">
        <title>High recombination rates correlate with genetic variation in Cardiocondyla obscurior ants.</title>
        <authorList>
            <person name="Errbii M."/>
        </authorList>
    </citation>
    <scope>NUCLEOTIDE SEQUENCE [LARGE SCALE GENOMIC DNA]</scope>
    <source>
        <strain evidence="1">Alpha-2009</strain>
        <tissue evidence="1">Whole body</tissue>
    </source>
</reference>
<name>A0AAW2E9A5_9HYME</name>
<accession>A0AAW2E9A5</accession>
<comment type="caution">
    <text evidence="1">The sequence shown here is derived from an EMBL/GenBank/DDBJ whole genome shotgun (WGS) entry which is preliminary data.</text>
</comment>
<dbReference type="Proteomes" id="UP001430953">
    <property type="component" value="Unassembled WGS sequence"/>
</dbReference>
<evidence type="ECO:0008006" key="3">
    <source>
        <dbReference type="Google" id="ProtNLM"/>
    </source>
</evidence>
<evidence type="ECO:0000313" key="2">
    <source>
        <dbReference type="Proteomes" id="UP001430953"/>
    </source>
</evidence>